<keyword evidence="2" id="KW-1185">Reference proteome</keyword>
<proteinExistence type="predicted"/>
<protein>
    <submittedName>
        <fullName evidence="1">Uncharacterized protein</fullName>
    </submittedName>
</protein>
<dbReference type="AlphaFoldDB" id="A0AAX4HN50"/>
<reference evidence="1 2" key="1">
    <citation type="submission" date="2023-11" db="EMBL/GenBank/DDBJ databases">
        <title>Peredibacter starrii A3.12.</title>
        <authorList>
            <person name="Mitchell R.J."/>
        </authorList>
    </citation>
    <scope>NUCLEOTIDE SEQUENCE [LARGE SCALE GENOMIC DNA]</scope>
    <source>
        <strain evidence="1 2">A3.12</strain>
    </source>
</reference>
<dbReference type="EMBL" id="CP139487">
    <property type="protein sequence ID" value="WPU64686.1"/>
    <property type="molecule type" value="Genomic_DNA"/>
</dbReference>
<dbReference type="Proteomes" id="UP001324634">
    <property type="component" value="Chromosome"/>
</dbReference>
<sequence length="431" mass="48798">MILVTSMGHAATNSYINGHLGAMSNQAHGNVGNVPGNRYNADFEFDYYKNNNTTYTRGLETRFTAAAQVNDQSLTQYSLQEAYVGGNLTSKDSLKVGRQIVPWSTVDAVWGFGKVNNRRNFDYFLPGQEGLIGLAYERKSSNGMRYRTFLSGLYVPETNPPLDIDKKDKTITSRSPWADPPASSTVYQGVPMKINYDVDYPQINEVIYRYTIGANLGYESKHWVADTFIMRKPENQLTADVDVNVDIVGKVINANVAPKFYYHDVYGSTLKYRNLDFEMYVSGIAVRPQTNPDVQEDVKYTEIKNQKRREDYVGGGISRSNDLYTIAMNYVARLSPFDRDKDDLALDPRWNQAVNIFASRNFGRFLTLSADGKFDMLTTDRLVMLRASYKVTQELLMNFGVNMIGTPGDGKSYWSPYKNNDAVFGALRYVF</sequence>
<evidence type="ECO:0000313" key="2">
    <source>
        <dbReference type="Proteomes" id="UP001324634"/>
    </source>
</evidence>
<name>A0AAX4HN50_9BACT</name>
<organism evidence="1 2">
    <name type="scientific">Peredibacter starrii</name>
    <dbReference type="NCBI Taxonomy" id="28202"/>
    <lineage>
        <taxon>Bacteria</taxon>
        <taxon>Pseudomonadati</taxon>
        <taxon>Bdellovibrionota</taxon>
        <taxon>Bacteriovoracia</taxon>
        <taxon>Bacteriovoracales</taxon>
        <taxon>Bacteriovoracaceae</taxon>
        <taxon>Peredibacter</taxon>
    </lineage>
</organism>
<accession>A0AAX4HN50</accession>
<gene>
    <name evidence="1" type="ORF">SOO65_18490</name>
</gene>
<dbReference type="KEGG" id="psti:SOO65_18490"/>
<dbReference type="RefSeq" id="WP_321393935.1">
    <property type="nucleotide sequence ID" value="NZ_CP139487.1"/>
</dbReference>
<evidence type="ECO:0000313" key="1">
    <source>
        <dbReference type="EMBL" id="WPU64686.1"/>
    </source>
</evidence>